<keyword evidence="4" id="KW-1185">Reference proteome</keyword>
<organism evidence="3 4">
    <name type="scientific">Nesidiocoris tenuis</name>
    <dbReference type="NCBI Taxonomy" id="355587"/>
    <lineage>
        <taxon>Eukaryota</taxon>
        <taxon>Metazoa</taxon>
        <taxon>Ecdysozoa</taxon>
        <taxon>Arthropoda</taxon>
        <taxon>Hexapoda</taxon>
        <taxon>Insecta</taxon>
        <taxon>Pterygota</taxon>
        <taxon>Neoptera</taxon>
        <taxon>Paraneoptera</taxon>
        <taxon>Hemiptera</taxon>
        <taxon>Heteroptera</taxon>
        <taxon>Panheteroptera</taxon>
        <taxon>Cimicomorpha</taxon>
        <taxon>Miridae</taxon>
        <taxon>Dicyphina</taxon>
        <taxon>Nesidiocoris</taxon>
    </lineage>
</organism>
<feature type="non-terminal residue" evidence="3">
    <location>
        <position position="1"/>
    </location>
</feature>
<reference evidence="3 4" key="1">
    <citation type="submission" date="2020-02" db="EMBL/GenBank/DDBJ databases">
        <authorList>
            <person name="Ferguson B K."/>
        </authorList>
    </citation>
    <scope>NUCLEOTIDE SEQUENCE [LARGE SCALE GENOMIC DNA]</scope>
</reference>
<accession>A0A6H5H0B2</accession>
<feature type="region of interest" description="Disordered" evidence="1">
    <location>
        <begin position="210"/>
        <end position="286"/>
    </location>
</feature>
<protein>
    <submittedName>
        <fullName evidence="3">Uncharacterized protein</fullName>
    </submittedName>
</protein>
<name>A0A6H5H0B2_9HEMI</name>
<gene>
    <name evidence="3" type="ORF">NTEN_LOCUS15484</name>
</gene>
<keyword evidence="2" id="KW-1133">Transmembrane helix</keyword>
<evidence type="ECO:0000256" key="1">
    <source>
        <dbReference type="SAM" id="MobiDB-lite"/>
    </source>
</evidence>
<dbReference type="AlphaFoldDB" id="A0A6H5H0B2"/>
<feature type="transmembrane region" description="Helical" evidence="2">
    <location>
        <begin position="182"/>
        <end position="200"/>
    </location>
</feature>
<feature type="transmembrane region" description="Helical" evidence="2">
    <location>
        <begin position="145"/>
        <end position="170"/>
    </location>
</feature>
<proteinExistence type="predicted"/>
<keyword evidence="2" id="KW-0812">Transmembrane</keyword>
<evidence type="ECO:0000256" key="2">
    <source>
        <dbReference type="SAM" id="Phobius"/>
    </source>
</evidence>
<feature type="compositionally biased region" description="Basic and acidic residues" evidence="1">
    <location>
        <begin position="210"/>
        <end position="219"/>
    </location>
</feature>
<keyword evidence="2" id="KW-0472">Membrane</keyword>
<feature type="compositionally biased region" description="Low complexity" evidence="1">
    <location>
        <begin position="242"/>
        <end position="264"/>
    </location>
</feature>
<evidence type="ECO:0000313" key="3">
    <source>
        <dbReference type="EMBL" id="CAB0010440.1"/>
    </source>
</evidence>
<dbReference type="EMBL" id="CADCXU010023032">
    <property type="protein sequence ID" value="CAB0010440.1"/>
    <property type="molecule type" value="Genomic_DNA"/>
</dbReference>
<dbReference type="OrthoDB" id="6407164at2759"/>
<evidence type="ECO:0000313" key="4">
    <source>
        <dbReference type="Proteomes" id="UP000479000"/>
    </source>
</evidence>
<sequence length="286" mass="32807">KCRGCIELSSKLNHGSLKSLWKEDDFFNEWLTCQFGCPMPHRHKPQIFLINESWLICTPKLCRLLHQQGDALTLRTVALGNIRTRRALTKVLRHSEATHPDLCVKKESCALQKFQPIIDLDERSRMEIREAQFELRTIGFFRSSFMLYFAPFIHHGFPYCAPALALALAVISSTYNMKLIEPSFSCLVIVVFSSTTFRFFRSVVQTRRKQQEDSQKSGSEDLSGSFERSSHFYERGERTETSASGYIRRGGSSSASGAYHSAESLSRSRARDRLYRNGPYTPLIER</sequence>
<dbReference type="Proteomes" id="UP000479000">
    <property type="component" value="Unassembled WGS sequence"/>
</dbReference>
<feature type="compositionally biased region" description="Basic and acidic residues" evidence="1">
    <location>
        <begin position="228"/>
        <end position="240"/>
    </location>
</feature>